<evidence type="ECO:0000256" key="10">
    <source>
        <dbReference type="ARBA" id="ARBA00025198"/>
    </source>
</evidence>
<dbReference type="GO" id="GO:0046961">
    <property type="term" value="F:proton-transporting ATPase activity, rotational mechanism"/>
    <property type="evidence" value="ECO:0007669"/>
    <property type="project" value="TreeGrafter"/>
</dbReference>
<evidence type="ECO:0000256" key="9">
    <source>
        <dbReference type="ARBA" id="ARBA00023310"/>
    </source>
</evidence>
<evidence type="ECO:0000256" key="15">
    <source>
        <dbReference type="SAM" id="Coils"/>
    </source>
</evidence>
<evidence type="ECO:0000256" key="5">
    <source>
        <dbReference type="ARBA" id="ARBA00022781"/>
    </source>
</evidence>
<evidence type="ECO:0000256" key="2">
    <source>
        <dbReference type="ARBA" id="ARBA00022448"/>
    </source>
</evidence>
<dbReference type="AlphaFoldDB" id="A0A327M3D4"/>
<feature type="signal peptide" evidence="16">
    <location>
        <begin position="1"/>
        <end position="21"/>
    </location>
</feature>
<evidence type="ECO:0000256" key="3">
    <source>
        <dbReference type="ARBA" id="ARBA00022547"/>
    </source>
</evidence>
<evidence type="ECO:0000256" key="4">
    <source>
        <dbReference type="ARBA" id="ARBA00022692"/>
    </source>
</evidence>
<sequence>MKPWLLLAVAMLAFAPCLALAAEPHLAEPVPGMPQLAFGHPEQGRFLIASIVWLFIIFGILYYVMATYALPGVAQVLETRRARIEGDLEQAQAAKQRADAALAEHEAATGRARAEAQAAVTTATQHAQAAAAEKAEALNARLGAQIEAAEQRIAASRDSAMAALRGVATDTAAALVAKLTGGADHAAIDQAVGAELAARGRA</sequence>
<name>A0A327M3D4_9PROT</name>
<comment type="function">
    <text evidence="10 13">F(1)F(0) ATP synthase produces ATP from ADP in the presence of a proton or sodium gradient. F-type ATPases consist of two structural domains, F(1) containing the extramembraneous catalytic core and F(0) containing the membrane proton channel, linked together by a central stalk and a peripheral stalk. During catalysis, ATP synthesis in the catalytic domain of F(1) is coupled via a rotary mechanism of the central stalk subunits to proton translocation.</text>
</comment>
<proteinExistence type="inferred from homology"/>
<evidence type="ECO:0000256" key="8">
    <source>
        <dbReference type="ARBA" id="ARBA00023136"/>
    </source>
</evidence>
<dbReference type="CDD" id="cd06503">
    <property type="entry name" value="ATP-synt_Fo_b"/>
    <property type="match status" value="1"/>
</dbReference>
<feature type="transmembrane region" description="Helical" evidence="13">
    <location>
        <begin position="45"/>
        <end position="65"/>
    </location>
</feature>
<dbReference type="PANTHER" id="PTHR33445:SF1">
    <property type="entry name" value="ATP SYNTHASE SUBUNIT B"/>
    <property type="match status" value="1"/>
</dbReference>
<keyword evidence="2 13" id="KW-0813">Transport</keyword>
<reference evidence="18" key="1">
    <citation type="submission" date="2018-06" db="EMBL/GenBank/DDBJ databases">
        <authorList>
            <person name="Khan S.A."/>
        </authorList>
    </citation>
    <scope>NUCLEOTIDE SEQUENCE [LARGE SCALE GENOMIC DNA]</scope>
    <source>
        <strain evidence="18">DB-1506</strain>
    </source>
</reference>
<dbReference type="RefSeq" id="WP_111471393.1">
    <property type="nucleotide sequence ID" value="NZ_QLIX01000017.1"/>
</dbReference>
<comment type="similarity">
    <text evidence="1 13 14">Belongs to the ATPase B chain family.</text>
</comment>
<evidence type="ECO:0000256" key="13">
    <source>
        <dbReference type="HAMAP-Rule" id="MF_01398"/>
    </source>
</evidence>
<comment type="function">
    <text evidence="11">Component of the F(0) channel, it forms part of the peripheral stalk, linking F(1) to F(0). The b'-subunit is a diverged and duplicated form of b found in plants and photosynthetic bacteria.</text>
</comment>
<evidence type="ECO:0000256" key="16">
    <source>
        <dbReference type="SAM" id="SignalP"/>
    </source>
</evidence>
<keyword evidence="7 13" id="KW-0406">Ion transport</keyword>
<keyword evidence="8 13" id="KW-0472">Membrane</keyword>
<dbReference type="HAMAP" id="MF_01398">
    <property type="entry name" value="ATP_synth_b_bprime"/>
    <property type="match status" value="1"/>
</dbReference>
<evidence type="ECO:0000256" key="12">
    <source>
        <dbReference type="ARBA" id="ARBA00037847"/>
    </source>
</evidence>
<evidence type="ECO:0000256" key="7">
    <source>
        <dbReference type="ARBA" id="ARBA00023065"/>
    </source>
</evidence>
<keyword evidence="5 13" id="KW-0375">Hydrogen ion transport</keyword>
<evidence type="ECO:0000256" key="1">
    <source>
        <dbReference type="ARBA" id="ARBA00005513"/>
    </source>
</evidence>
<dbReference type="PANTHER" id="PTHR33445">
    <property type="entry name" value="ATP SYNTHASE SUBUNIT B', CHLOROPLASTIC"/>
    <property type="match status" value="1"/>
</dbReference>
<keyword evidence="15" id="KW-0175">Coiled coil</keyword>
<dbReference type="GO" id="GO:0012505">
    <property type="term" value="C:endomembrane system"/>
    <property type="evidence" value="ECO:0007669"/>
    <property type="project" value="UniProtKB-SubCell"/>
</dbReference>
<dbReference type="GO" id="GO:0045259">
    <property type="term" value="C:proton-transporting ATP synthase complex"/>
    <property type="evidence" value="ECO:0007669"/>
    <property type="project" value="UniProtKB-KW"/>
</dbReference>
<dbReference type="Pfam" id="PF00430">
    <property type="entry name" value="ATP-synt_B"/>
    <property type="match status" value="1"/>
</dbReference>
<organism evidence="17 18">
    <name type="scientific">Roseicella frigidaeris</name>
    <dbReference type="NCBI Taxonomy" id="2230885"/>
    <lineage>
        <taxon>Bacteria</taxon>
        <taxon>Pseudomonadati</taxon>
        <taxon>Pseudomonadota</taxon>
        <taxon>Alphaproteobacteria</taxon>
        <taxon>Acetobacterales</taxon>
        <taxon>Roseomonadaceae</taxon>
        <taxon>Roseicella</taxon>
    </lineage>
</organism>
<feature type="chain" id="PRO_5016438207" description="ATP synthase subunit b" evidence="16">
    <location>
        <begin position="22"/>
        <end position="202"/>
    </location>
</feature>
<evidence type="ECO:0000313" key="18">
    <source>
        <dbReference type="Proteomes" id="UP000249065"/>
    </source>
</evidence>
<dbReference type="GO" id="GO:0046933">
    <property type="term" value="F:proton-transporting ATP synthase activity, rotational mechanism"/>
    <property type="evidence" value="ECO:0007669"/>
    <property type="project" value="UniProtKB-UniRule"/>
</dbReference>
<comment type="subcellular location">
    <subcellularLocation>
        <location evidence="13">Cell membrane</location>
        <topology evidence="13">Single-pass membrane protein</topology>
    </subcellularLocation>
    <subcellularLocation>
        <location evidence="12">Endomembrane system</location>
        <topology evidence="12">Single-pass membrane protein</topology>
    </subcellularLocation>
</comment>
<gene>
    <name evidence="13" type="primary">atpF</name>
    <name evidence="17" type="ORF">DOO78_18710</name>
</gene>
<keyword evidence="9 13" id="KW-0066">ATP synthesis</keyword>
<evidence type="ECO:0000313" key="17">
    <source>
        <dbReference type="EMBL" id="RAI57420.1"/>
    </source>
</evidence>
<keyword evidence="6 13" id="KW-1133">Transmembrane helix</keyword>
<dbReference type="Proteomes" id="UP000249065">
    <property type="component" value="Unassembled WGS sequence"/>
</dbReference>
<dbReference type="EMBL" id="QLIX01000017">
    <property type="protein sequence ID" value="RAI57420.1"/>
    <property type="molecule type" value="Genomic_DNA"/>
</dbReference>
<comment type="caution">
    <text evidence="17">The sequence shown here is derived from an EMBL/GenBank/DDBJ whole genome shotgun (WGS) entry which is preliminary data.</text>
</comment>
<evidence type="ECO:0000256" key="11">
    <source>
        <dbReference type="ARBA" id="ARBA00025614"/>
    </source>
</evidence>
<dbReference type="OrthoDB" id="7271837at2"/>
<keyword evidence="13" id="KW-1003">Cell membrane</keyword>
<dbReference type="InterPro" id="IPR050059">
    <property type="entry name" value="ATP_synthase_B_chain"/>
</dbReference>
<protein>
    <recommendedName>
        <fullName evidence="13">ATP synthase subunit b</fullName>
    </recommendedName>
    <alternativeName>
        <fullName evidence="13">ATP synthase F(0) sector subunit b</fullName>
    </alternativeName>
    <alternativeName>
        <fullName evidence="13">ATPase subunit I</fullName>
    </alternativeName>
    <alternativeName>
        <fullName evidence="13">F-type ATPase subunit b</fullName>
        <shortName evidence="13">F-ATPase subunit b</shortName>
    </alternativeName>
</protein>
<dbReference type="GO" id="GO:0005886">
    <property type="term" value="C:plasma membrane"/>
    <property type="evidence" value="ECO:0007669"/>
    <property type="project" value="UniProtKB-SubCell"/>
</dbReference>
<feature type="coiled-coil region" evidence="15">
    <location>
        <begin position="132"/>
        <end position="159"/>
    </location>
</feature>
<feature type="coiled-coil region" evidence="15">
    <location>
        <begin position="74"/>
        <end position="108"/>
    </location>
</feature>
<keyword evidence="4 13" id="KW-0812">Transmembrane</keyword>
<keyword evidence="16" id="KW-0732">Signal</keyword>
<evidence type="ECO:0000256" key="14">
    <source>
        <dbReference type="RuleBase" id="RU003848"/>
    </source>
</evidence>
<accession>A0A327M3D4</accession>
<dbReference type="InterPro" id="IPR002146">
    <property type="entry name" value="ATP_synth_b/b'su_bac/chlpt"/>
</dbReference>
<keyword evidence="3 13" id="KW-0138">CF(0)</keyword>
<comment type="subunit">
    <text evidence="13">F-type ATPases have 2 components, F(1) - the catalytic core - and F(0) - the membrane proton channel. F(1) has five subunits: alpha(3), beta(3), gamma(1), delta(1), epsilon(1). F(0) has three main subunits: a(1), b(2) and c(10-14). The alpha and beta chains form an alternating ring which encloses part of the gamma chain. F(1) is attached to F(0) by a central stalk formed by the gamma and epsilon chains, while a peripheral stalk is formed by the delta and b chains.</text>
</comment>
<keyword evidence="18" id="KW-1185">Reference proteome</keyword>
<evidence type="ECO:0000256" key="6">
    <source>
        <dbReference type="ARBA" id="ARBA00022989"/>
    </source>
</evidence>